<dbReference type="RefSeq" id="WP_065388744.1">
    <property type="nucleotide sequence ID" value="NZ_CAWMQN010000005.1"/>
</dbReference>
<reference evidence="3" key="1">
    <citation type="submission" date="2015-11" db="EMBL/GenBank/DDBJ databases">
        <authorList>
            <person name="Tobias N.J."/>
            <person name="Mishra B."/>
            <person name="Gupta D.K."/>
            <person name="Thines M."/>
            <person name="Stinear T.P."/>
            <person name="Bode H.B."/>
        </authorList>
    </citation>
    <scope>NUCLEOTIDE SEQUENCE [LARGE SCALE GENOMIC DNA]</scope>
    <source>
        <strain evidence="3">PB45.5</strain>
    </source>
</reference>
<keyword evidence="1" id="KW-0732">Signal</keyword>
<evidence type="ECO:0000256" key="1">
    <source>
        <dbReference type="SAM" id="SignalP"/>
    </source>
</evidence>
<dbReference type="PATRIC" id="fig|29488.15.peg.179"/>
<keyword evidence="3" id="KW-1185">Reference proteome</keyword>
<evidence type="ECO:0000313" key="2">
    <source>
        <dbReference type="EMBL" id="OCA56773.1"/>
    </source>
</evidence>
<dbReference type="EMBL" id="LOIC01000005">
    <property type="protein sequence ID" value="OCA56773.1"/>
    <property type="molecule type" value="Genomic_DNA"/>
</dbReference>
<feature type="chain" id="PRO_5008619895" evidence="1">
    <location>
        <begin position="25"/>
        <end position="190"/>
    </location>
</feature>
<evidence type="ECO:0000313" key="3">
    <source>
        <dbReference type="Proteomes" id="UP000092665"/>
    </source>
</evidence>
<feature type="signal peptide" evidence="1">
    <location>
        <begin position="1"/>
        <end position="24"/>
    </location>
</feature>
<protein>
    <submittedName>
        <fullName evidence="2">Uncharacterized protein</fullName>
    </submittedName>
</protein>
<sequence precursor="true">MITLKTLIGTAIVLLASSTQLALAAETKENITDKEATLEVSEGKISNLSATYALQIKNSSATKSITLVTQSSSCMYDSGDKKIRLEAGQTYLGNLKDNNNWVDGCTNETKTVDWSVSYINVANTDTENCTLTFRHGRGHANSDGSGPEWYTLIKGCPDIVENAICGGQICYNSQAFWVRNRSVNIEFSVK</sequence>
<dbReference type="Proteomes" id="UP000092665">
    <property type="component" value="Unassembled WGS sequence"/>
</dbReference>
<proteinExistence type="predicted"/>
<gene>
    <name evidence="2" type="ORF">Phpb_00157</name>
</gene>
<accession>A0A1B8YNW5</accession>
<organism evidence="2 3">
    <name type="scientific">Photorhabdus namnaonensis</name>
    <dbReference type="NCBI Taxonomy" id="1851568"/>
    <lineage>
        <taxon>Bacteria</taxon>
        <taxon>Pseudomonadati</taxon>
        <taxon>Pseudomonadota</taxon>
        <taxon>Gammaproteobacteria</taxon>
        <taxon>Enterobacterales</taxon>
        <taxon>Morganellaceae</taxon>
        <taxon>Photorhabdus</taxon>
    </lineage>
</organism>
<comment type="caution">
    <text evidence="2">The sequence shown here is derived from an EMBL/GenBank/DDBJ whole genome shotgun (WGS) entry which is preliminary data.</text>
</comment>
<dbReference type="AlphaFoldDB" id="A0A1B8YNW5"/>
<name>A0A1B8YNW5_9GAMM</name>